<evidence type="ECO:0000313" key="2">
    <source>
        <dbReference type="Proteomes" id="UP000735302"/>
    </source>
</evidence>
<proteinExistence type="predicted"/>
<dbReference type="AlphaFoldDB" id="A0AAV4BLQ7"/>
<dbReference type="EMBL" id="BLXT01005251">
    <property type="protein sequence ID" value="GFO21079.1"/>
    <property type="molecule type" value="Genomic_DNA"/>
</dbReference>
<name>A0AAV4BLQ7_9GAST</name>
<keyword evidence="2" id="KW-1185">Reference proteome</keyword>
<reference evidence="1 2" key="1">
    <citation type="journal article" date="2021" name="Elife">
        <title>Chloroplast acquisition without the gene transfer in kleptoplastic sea slugs, Plakobranchus ocellatus.</title>
        <authorList>
            <person name="Maeda T."/>
            <person name="Takahashi S."/>
            <person name="Yoshida T."/>
            <person name="Shimamura S."/>
            <person name="Takaki Y."/>
            <person name="Nagai Y."/>
            <person name="Toyoda A."/>
            <person name="Suzuki Y."/>
            <person name="Arimoto A."/>
            <person name="Ishii H."/>
            <person name="Satoh N."/>
            <person name="Nishiyama T."/>
            <person name="Hasebe M."/>
            <person name="Maruyama T."/>
            <person name="Minagawa J."/>
            <person name="Obokata J."/>
            <person name="Shigenobu S."/>
        </authorList>
    </citation>
    <scope>NUCLEOTIDE SEQUENCE [LARGE SCALE GENOMIC DNA]</scope>
</reference>
<organism evidence="1 2">
    <name type="scientific">Plakobranchus ocellatus</name>
    <dbReference type="NCBI Taxonomy" id="259542"/>
    <lineage>
        <taxon>Eukaryota</taxon>
        <taxon>Metazoa</taxon>
        <taxon>Spiralia</taxon>
        <taxon>Lophotrochozoa</taxon>
        <taxon>Mollusca</taxon>
        <taxon>Gastropoda</taxon>
        <taxon>Heterobranchia</taxon>
        <taxon>Euthyneura</taxon>
        <taxon>Panpulmonata</taxon>
        <taxon>Sacoglossa</taxon>
        <taxon>Placobranchoidea</taxon>
        <taxon>Plakobranchidae</taxon>
        <taxon>Plakobranchus</taxon>
    </lineage>
</organism>
<gene>
    <name evidence="1" type="ORF">PoB_004758400</name>
</gene>
<evidence type="ECO:0000313" key="1">
    <source>
        <dbReference type="EMBL" id="GFO21079.1"/>
    </source>
</evidence>
<sequence>MPVYCRAVSRGSERLPRKSYVPKDEPFKTKITFKWCPIVLVVYYFRARRGHTFALELPKFVGVLMEPCTLLKLLIRLCTDIIPVSNGNPHEEVIVHKRRVLSASPVSNATQNGRPNMIKYS</sequence>
<comment type="caution">
    <text evidence="1">The sequence shown here is derived from an EMBL/GenBank/DDBJ whole genome shotgun (WGS) entry which is preliminary data.</text>
</comment>
<accession>A0AAV4BLQ7</accession>
<dbReference type="Proteomes" id="UP000735302">
    <property type="component" value="Unassembled WGS sequence"/>
</dbReference>
<protein>
    <submittedName>
        <fullName evidence="1">Uncharacterized protein</fullName>
    </submittedName>
</protein>